<keyword evidence="7 9" id="KW-0057">Aromatic amino acid biosynthesis</keyword>
<keyword evidence="8 9" id="KW-0456">Lyase</keyword>
<keyword evidence="6 9" id="KW-0822">Tryptophan biosynthesis</keyword>
<dbReference type="GO" id="GO:0004425">
    <property type="term" value="F:indole-3-glycerol-phosphate synthase activity"/>
    <property type="evidence" value="ECO:0007669"/>
    <property type="project" value="UniProtKB-UniRule"/>
</dbReference>
<evidence type="ECO:0000256" key="3">
    <source>
        <dbReference type="ARBA" id="ARBA00008737"/>
    </source>
</evidence>
<reference evidence="11" key="2">
    <citation type="submission" date="2021-04" db="EMBL/GenBank/DDBJ databases">
        <authorList>
            <person name="Gilroy R."/>
        </authorList>
    </citation>
    <scope>NUCLEOTIDE SEQUENCE</scope>
    <source>
        <strain evidence="11">CHK191-13928</strain>
    </source>
</reference>
<comment type="catalytic activity">
    <reaction evidence="1 9">
        <text>1-(2-carboxyphenylamino)-1-deoxy-D-ribulose 5-phosphate + H(+) = (1S,2R)-1-C-(indol-3-yl)glycerol 3-phosphate + CO2 + H2O</text>
        <dbReference type="Rhea" id="RHEA:23476"/>
        <dbReference type="ChEBI" id="CHEBI:15377"/>
        <dbReference type="ChEBI" id="CHEBI:15378"/>
        <dbReference type="ChEBI" id="CHEBI:16526"/>
        <dbReference type="ChEBI" id="CHEBI:58613"/>
        <dbReference type="ChEBI" id="CHEBI:58866"/>
        <dbReference type="EC" id="4.1.1.48"/>
    </reaction>
</comment>
<proteinExistence type="inferred from homology"/>
<dbReference type="EC" id="4.1.1.48" evidence="9"/>
<sequence>MILDDIVEKRKEQLQREKENFPLEDMKEMALNSKNQNRGFKKAMQKEGLSIIAEVKKASPSKGVIAEDFRPVETALAYEKAGAAAISCLTEEHYFKGGSKYFADIRAKVNLPMLRKDFIIDAYQIYEAKVLGADAVLLIAAILSEEKMKEFYQLAKSLDLDCLAEVHNEEELEKTIRCNCDIIGINNRNLKTFEVDLNTTSKLAQKIPYEAVLVSESGMLTKEDLLHVKRQGADGALIGEAFMRSDNIQVTMEELRSRL</sequence>
<dbReference type="PROSITE" id="PS00614">
    <property type="entry name" value="IGPS"/>
    <property type="match status" value="1"/>
</dbReference>
<dbReference type="NCBIfam" id="NF001377">
    <property type="entry name" value="PRK00278.2-4"/>
    <property type="match status" value="1"/>
</dbReference>
<dbReference type="InterPro" id="IPR013798">
    <property type="entry name" value="Indole-3-glycerol_P_synth_dom"/>
</dbReference>
<dbReference type="SUPFAM" id="SSF51366">
    <property type="entry name" value="Ribulose-phoshate binding barrel"/>
    <property type="match status" value="1"/>
</dbReference>
<accession>A0A9D2B9H6</accession>
<dbReference type="InterPro" id="IPR045186">
    <property type="entry name" value="Indole-3-glycerol_P_synth"/>
</dbReference>
<comment type="pathway">
    <text evidence="2 9">Amino-acid biosynthesis; L-tryptophan biosynthesis; L-tryptophan from chorismate: step 4/5.</text>
</comment>
<evidence type="ECO:0000256" key="5">
    <source>
        <dbReference type="ARBA" id="ARBA00022793"/>
    </source>
</evidence>
<reference evidence="11" key="1">
    <citation type="journal article" date="2021" name="PeerJ">
        <title>Extensive microbial diversity within the chicken gut microbiome revealed by metagenomics and culture.</title>
        <authorList>
            <person name="Gilroy R."/>
            <person name="Ravi A."/>
            <person name="Getino M."/>
            <person name="Pursley I."/>
            <person name="Horton D.L."/>
            <person name="Alikhan N.F."/>
            <person name="Baker D."/>
            <person name="Gharbi K."/>
            <person name="Hall N."/>
            <person name="Watson M."/>
            <person name="Adriaenssens E.M."/>
            <person name="Foster-Nyarko E."/>
            <person name="Jarju S."/>
            <person name="Secka A."/>
            <person name="Antonio M."/>
            <person name="Oren A."/>
            <person name="Chaudhuri R.R."/>
            <person name="La Ragione R."/>
            <person name="Hildebrand F."/>
            <person name="Pallen M.J."/>
        </authorList>
    </citation>
    <scope>NUCLEOTIDE SEQUENCE</scope>
    <source>
        <strain evidence="11">CHK191-13928</strain>
    </source>
</reference>
<dbReference type="Proteomes" id="UP000886721">
    <property type="component" value="Unassembled WGS sequence"/>
</dbReference>
<evidence type="ECO:0000256" key="2">
    <source>
        <dbReference type="ARBA" id="ARBA00004696"/>
    </source>
</evidence>
<evidence type="ECO:0000313" key="12">
    <source>
        <dbReference type="Proteomes" id="UP000886721"/>
    </source>
</evidence>
<dbReference type="PANTHER" id="PTHR22854">
    <property type="entry name" value="TRYPTOPHAN BIOSYNTHESIS PROTEIN"/>
    <property type="match status" value="1"/>
</dbReference>
<dbReference type="EMBL" id="DXEM01000031">
    <property type="protein sequence ID" value="HIX68245.1"/>
    <property type="molecule type" value="Genomic_DNA"/>
</dbReference>
<comment type="caution">
    <text evidence="11">The sequence shown here is derived from an EMBL/GenBank/DDBJ whole genome shotgun (WGS) entry which is preliminary data.</text>
</comment>
<keyword evidence="4 9" id="KW-0028">Amino-acid biosynthesis</keyword>
<dbReference type="InterPro" id="IPR011060">
    <property type="entry name" value="RibuloseP-bd_barrel"/>
</dbReference>
<dbReference type="GO" id="GO:0000162">
    <property type="term" value="P:L-tryptophan biosynthetic process"/>
    <property type="evidence" value="ECO:0007669"/>
    <property type="project" value="UniProtKB-UniRule"/>
</dbReference>
<evidence type="ECO:0000259" key="10">
    <source>
        <dbReference type="Pfam" id="PF00218"/>
    </source>
</evidence>
<keyword evidence="5 9" id="KW-0210">Decarboxylase</keyword>
<evidence type="ECO:0000313" key="11">
    <source>
        <dbReference type="EMBL" id="HIX68245.1"/>
    </source>
</evidence>
<dbReference type="CDD" id="cd00331">
    <property type="entry name" value="IGPS"/>
    <property type="match status" value="1"/>
</dbReference>
<organism evidence="11 12">
    <name type="scientific">Candidatus Anaerostipes excrementavium</name>
    <dbReference type="NCBI Taxonomy" id="2838463"/>
    <lineage>
        <taxon>Bacteria</taxon>
        <taxon>Bacillati</taxon>
        <taxon>Bacillota</taxon>
        <taxon>Clostridia</taxon>
        <taxon>Lachnospirales</taxon>
        <taxon>Lachnospiraceae</taxon>
        <taxon>Anaerostipes</taxon>
    </lineage>
</organism>
<dbReference type="PANTHER" id="PTHR22854:SF2">
    <property type="entry name" value="INDOLE-3-GLYCEROL-PHOSPHATE SYNTHASE"/>
    <property type="match status" value="1"/>
</dbReference>
<dbReference type="InterPro" id="IPR001468">
    <property type="entry name" value="Indole-3-GlycerolPSynthase_CS"/>
</dbReference>
<comment type="similarity">
    <text evidence="3 9">Belongs to the TrpC family.</text>
</comment>
<evidence type="ECO:0000256" key="7">
    <source>
        <dbReference type="ARBA" id="ARBA00023141"/>
    </source>
</evidence>
<name>A0A9D2B9H6_9FIRM</name>
<dbReference type="HAMAP" id="MF_00134_B">
    <property type="entry name" value="IGPS_B"/>
    <property type="match status" value="1"/>
</dbReference>
<dbReference type="HAMAP" id="MF_00134_A">
    <property type="entry name" value="IGPS_A"/>
    <property type="match status" value="1"/>
</dbReference>
<dbReference type="FunFam" id="3.20.20.70:FF:000024">
    <property type="entry name" value="Indole-3-glycerol phosphate synthase"/>
    <property type="match status" value="1"/>
</dbReference>
<dbReference type="Pfam" id="PF00218">
    <property type="entry name" value="IGPS"/>
    <property type="match status" value="1"/>
</dbReference>
<gene>
    <name evidence="9 11" type="primary">trpC</name>
    <name evidence="11" type="ORF">H9735_09055</name>
</gene>
<evidence type="ECO:0000256" key="1">
    <source>
        <dbReference type="ARBA" id="ARBA00001633"/>
    </source>
</evidence>
<feature type="domain" description="Indole-3-glycerol phosphate synthase" evidence="10">
    <location>
        <begin position="3"/>
        <end position="255"/>
    </location>
</feature>
<dbReference type="GO" id="GO:0004640">
    <property type="term" value="F:phosphoribosylanthranilate isomerase activity"/>
    <property type="evidence" value="ECO:0007669"/>
    <property type="project" value="TreeGrafter"/>
</dbReference>
<evidence type="ECO:0000256" key="9">
    <source>
        <dbReference type="HAMAP-Rule" id="MF_00134"/>
    </source>
</evidence>
<dbReference type="Gene3D" id="3.20.20.70">
    <property type="entry name" value="Aldolase class I"/>
    <property type="match status" value="1"/>
</dbReference>
<dbReference type="InterPro" id="IPR013785">
    <property type="entry name" value="Aldolase_TIM"/>
</dbReference>
<evidence type="ECO:0000256" key="6">
    <source>
        <dbReference type="ARBA" id="ARBA00022822"/>
    </source>
</evidence>
<dbReference type="AlphaFoldDB" id="A0A9D2B9H6"/>
<evidence type="ECO:0000256" key="4">
    <source>
        <dbReference type="ARBA" id="ARBA00022605"/>
    </source>
</evidence>
<evidence type="ECO:0000256" key="8">
    <source>
        <dbReference type="ARBA" id="ARBA00023239"/>
    </source>
</evidence>
<protein>
    <recommendedName>
        <fullName evidence="9">Indole-3-glycerol phosphate synthase</fullName>
        <shortName evidence="9">IGPS</shortName>
        <ecNumber evidence="9">4.1.1.48</ecNumber>
    </recommendedName>
</protein>